<keyword evidence="5 9" id="KW-0653">Protein transport</keyword>
<dbReference type="GO" id="GO:0008320">
    <property type="term" value="F:protein transmembrane transporter activity"/>
    <property type="evidence" value="ECO:0007669"/>
    <property type="project" value="UniProtKB-UniRule"/>
</dbReference>
<keyword evidence="4 9" id="KW-0812">Transmembrane</keyword>
<dbReference type="EMBL" id="AAEW02000009">
    <property type="protein sequence ID" value="EAT15671.1"/>
    <property type="molecule type" value="Genomic_DNA"/>
</dbReference>
<keyword evidence="6 9" id="KW-1133">Transmembrane helix</keyword>
<dbReference type="PRINTS" id="PR01506">
    <property type="entry name" value="TATBPROTEIN"/>
</dbReference>
<dbReference type="Gene3D" id="1.20.5.3310">
    <property type="match status" value="1"/>
</dbReference>
<evidence type="ECO:0000256" key="9">
    <source>
        <dbReference type="HAMAP-Rule" id="MF_00236"/>
    </source>
</evidence>
<evidence type="ECO:0000313" key="11">
    <source>
        <dbReference type="Proteomes" id="UP000005695"/>
    </source>
</evidence>
<gene>
    <name evidence="9" type="primary">tatA</name>
    <name evidence="10" type="ORF">Dace_1533</name>
</gene>
<keyword evidence="2 9" id="KW-0813">Transport</keyword>
<reference evidence="10" key="2">
    <citation type="submission" date="2006-05" db="EMBL/GenBank/DDBJ databases">
        <title>Sequencing of the draft genome and assembly of Desulfuromonas acetoxidans DSM 684.</title>
        <authorList>
            <consortium name="US DOE Joint Genome Institute (JGI-PGF)"/>
            <person name="Copeland A."/>
            <person name="Lucas S."/>
            <person name="Lapidus A."/>
            <person name="Barry K."/>
            <person name="Detter J.C."/>
            <person name="Glavina del Rio T."/>
            <person name="Hammon N."/>
            <person name="Israni S."/>
            <person name="Dalin E."/>
            <person name="Tice H."/>
            <person name="Bruce D."/>
            <person name="Pitluck S."/>
            <person name="Richardson P."/>
        </authorList>
    </citation>
    <scope>NUCLEOTIDE SEQUENCE [LARGE SCALE GENOMIC DNA]</scope>
    <source>
        <strain evidence="10">DSM 684</strain>
    </source>
</reference>
<dbReference type="PANTHER" id="PTHR42982">
    <property type="entry name" value="SEC-INDEPENDENT PROTEIN TRANSLOCASE PROTEIN TATA"/>
    <property type="match status" value="1"/>
</dbReference>
<comment type="similarity">
    <text evidence="9">Belongs to the TatA/E family.</text>
</comment>
<accession>Q1JZ96</accession>
<evidence type="ECO:0000256" key="3">
    <source>
        <dbReference type="ARBA" id="ARBA00022475"/>
    </source>
</evidence>
<evidence type="ECO:0000256" key="4">
    <source>
        <dbReference type="ARBA" id="ARBA00022692"/>
    </source>
</evidence>
<evidence type="ECO:0000256" key="5">
    <source>
        <dbReference type="ARBA" id="ARBA00022927"/>
    </source>
</evidence>
<dbReference type="RefSeq" id="WP_006000657.1">
    <property type="nucleotide sequence ID" value="NZ_AAEW02000009.1"/>
</dbReference>
<name>Q1JZ96_DESA6</name>
<sequence>MFGLGMQELLIILAIVIVLFGAKKLPQLGSSLAKGITNFKGGLKEENANDQQIDQTEA</sequence>
<dbReference type="Proteomes" id="UP000005695">
    <property type="component" value="Unassembled WGS sequence"/>
</dbReference>
<evidence type="ECO:0000256" key="1">
    <source>
        <dbReference type="ARBA" id="ARBA00004162"/>
    </source>
</evidence>
<dbReference type="GO" id="GO:0043953">
    <property type="term" value="P:protein transport by the Tat complex"/>
    <property type="evidence" value="ECO:0007669"/>
    <property type="project" value="UniProtKB-UniRule"/>
</dbReference>
<keyword evidence="7 9" id="KW-0811">Translocation</keyword>
<protein>
    <recommendedName>
        <fullName evidence="9">Sec-independent protein translocase protein TatA</fullName>
    </recommendedName>
</protein>
<evidence type="ECO:0000313" key="10">
    <source>
        <dbReference type="EMBL" id="EAT15671.1"/>
    </source>
</evidence>
<dbReference type="PANTHER" id="PTHR42982:SF1">
    <property type="entry name" value="SEC-INDEPENDENT PROTEIN TRANSLOCASE PROTEIN TATA"/>
    <property type="match status" value="1"/>
</dbReference>
<dbReference type="AlphaFoldDB" id="Q1JZ96"/>
<comment type="caution">
    <text evidence="10">The sequence shown here is derived from an EMBL/GenBank/DDBJ whole genome shotgun (WGS) entry which is preliminary data.</text>
</comment>
<evidence type="ECO:0000256" key="7">
    <source>
        <dbReference type="ARBA" id="ARBA00023010"/>
    </source>
</evidence>
<reference evidence="10" key="1">
    <citation type="submission" date="2006-05" db="EMBL/GenBank/DDBJ databases">
        <title>Annotation of the draft genome assembly of Desulfuromonas acetoxidans DSM 684.</title>
        <authorList>
            <consortium name="US DOE Joint Genome Institute (JGI-ORNL)"/>
            <person name="Larimer F."/>
            <person name="Land M."/>
            <person name="Hauser L."/>
        </authorList>
    </citation>
    <scope>NUCLEOTIDE SEQUENCE [LARGE SCALE GENOMIC DNA]</scope>
    <source>
        <strain evidence="10">DSM 684</strain>
    </source>
</reference>
<dbReference type="NCBIfam" id="TIGR01411">
    <property type="entry name" value="tatAE"/>
    <property type="match status" value="1"/>
</dbReference>
<comment type="subunit">
    <text evidence="9">Forms a complex with TatC.</text>
</comment>
<dbReference type="OrthoDB" id="9813726at2"/>
<keyword evidence="8 9" id="KW-0472">Membrane</keyword>
<dbReference type="Pfam" id="PF02416">
    <property type="entry name" value="TatA_B_E"/>
    <property type="match status" value="1"/>
</dbReference>
<dbReference type="InterPro" id="IPR006312">
    <property type="entry name" value="TatA/E"/>
</dbReference>
<evidence type="ECO:0000256" key="8">
    <source>
        <dbReference type="ARBA" id="ARBA00023136"/>
    </source>
</evidence>
<keyword evidence="3 9" id="KW-1003">Cell membrane</keyword>
<dbReference type="HAMAP" id="MF_00236">
    <property type="entry name" value="TatA_E"/>
    <property type="match status" value="1"/>
</dbReference>
<organism evidence="10 11">
    <name type="scientific">Desulfuromonas acetoxidans (strain DSM 684 / 11070)</name>
    <dbReference type="NCBI Taxonomy" id="281689"/>
    <lineage>
        <taxon>Bacteria</taxon>
        <taxon>Pseudomonadati</taxon>
        <taxon>Thermodesulfobacteriota</taxon>
        <taxon>Desulfuromonadia</taxon>
        <taxon>Desulfuromonadales</taxon>
        <taxon>Desulfuromonadaceae</taxon>
        <taxon>Desulfuromonas</taxon>
    </lineage>
</organism>
<evidence type="ECO:0000256" key="2">
    <source>
        <dbReference type="ARBA" id="ARBA00022448"/>
    </source>
</evidence>
<evidence type="ECO:0000256" key="6">
    <source>
        <dbReference type="ARBA" id="ARBA00022989"/>
    </source>
</evidence>
<comment type="function">
    <text evidence="9">Part of the twin-arginine translocation (Tat) system that transports large folded proteins containing a characteristic twin-arginine motif in their signal peptide across membranes. TatA could form the protein-conducting channel of the Tat system.</text>
</comment>
<dbReference type="InterPro" id="IPR003369">
    <property type="entry name" value="TatA/B/E"/>
</dbReference>
<comment type="subcellular location">
    <subcellularLocation>
        <location evidence="1 9">Cell membrane</location>
        <topology evidence="1 9">Single-pass membrane protein</topology>
    </subcellularLocation>
</comment>
<keyword evidence="11" id="KW-1185">Reference proteome</keyword>
<proteinExistence type="inferred from homology"/>
<dbReference type="GO" id="GO:0033281">
    <property type="term" value="C:TAT protein transport complex"/>
    <property type="evidence" value="ECO:0007669"/>
    <property type="project" value="UniProtKB-UniRule"/>
</dbReference>